<feature type="transmembrane region" description="Helical" evidence="15">
    <location>
        <begin position="129"/>
        <end position="151"/>
    </location>
</feature>
<evidence type="ECO:0000256" key="6">
    <source>
        <dbReference type="ARBA" id="ARBA00022448"/>
    </source>
</evidence>
<dbReference type="Pfam" id="PF26410">
    <property type="entry name" value="GH5_mannosidase"/>
    <property type="match status" value="1"/>
</dbReference>
<dbReference type="PANTHER" id="PTHR11958:SF63">
    <property type="entry name" value="AMINO ACID TRANSPORTER"/>
    <property type="match status" value="1"/>
</dbReference>
<comment type="subcellular location">
    <subcellularLocation>
        <location evidence="2">Membrane</location>
        <topology evidence="2">Multi-pass membrane protein</topology>
    </subcellularLocation>
    <subcellularLocation>
        <location evidence="3">Secreted</location>
    </subcellularLocation>
</comment>
<dbReference type="GO" id="GO:0015501">
    <property type="term" value="F:glutamate:sodium symporter activity"/>
    <property type="evidence" value="ECO:0007669"/>
    <property type="project" value="TreeGrafter"/>
</dbReference>
<keyword evidence="6" id="KW-0813">Transport</keyword>
<dbReference type="InterPro" id="IPR050746">
    <property type="entry name" value="DAACS"/>
</dbReference>
<dbReference type="GO" id="GO:0005313">
    <property type="term" value="F:L-glutamate transmembrane transporter activity"/>
    <property type="evidence" value="ECO:0007669"/>
    <property type="project" value="TreeGrafter"/>
</dbReference>
<dbReference type="Proteomes" id="UP000249619">
    <property type="component" value="Unassembled WGS sequence"/>
</dbReference>
<dbReference type="EC" id="3.2.1.78" evidence="5"/>
<organism evidence="17 18">
    <name type="scientific">Stemphylium lycopersici</name>
    <name type="common">Tomato gray leaf spot disease fungus</name>
    <name type="synonym">Thyrospora lycopersici</name>
    <dbReference type="NCBI Taxonomy" id="183478"/>
    <lineage>
        <taxon>Eukaryota</taxon>
        <taxon>Fungi</taxon>
        <taxon>Dikarya</taxon>
        <taxon>Ascomycota</taxon>
        <taxon>Pezizomycotina</taxon>
        <taxon>Dothideomycetes</taxon>
        <taxon>Pleosporomycetidae</taxon>
        <taxon>Pleosporales</taxon>
        <taxon>Pleosporineae</taxon>
        <taxon>Pleosporaceae</taxon>
        <taxon>Stemphylium</taxon>
    </lineage>
</organism>
<evidence type="ECO:0000256" key="12">
    <source>
        <dbReference type="ARBA" id="ARBA00023136"/>
    </source>
</evidence>
<dbReference type="SUPFAM" id="SSF51445">
    <property type="entry name" value="(Trans)glycosidases"/>
    <property type="match status" value="1"/>
</dbReference>
<feature type="transmembrane region" description="Helical" evidence="15">
    <location>
        <begin position="87"/>
        <end position="108"/>
    </location>
</feature>
<dbReference type="Pfam" id="PF00375">
    <property type="entry name" value="SDF"/>
    <property type="match status" value="1"/>
</dbReference>
<dbReference type="FunFam" id="3.20.20.80:FF:000076">
    <property type="entry name" value="Mannan endo-1,4-beta-mannosidase A"/>
    <property type="match status" value="1"/>
</dbReference>
<gene>
    <name evidence="17" type="ORF">DDE83_005844</name>
</gene>
<dbReference type="AlphaFoldDB" id="A0A364N0G6"/>
<evidence type="ECO:0000256" key="8">
    <source>
        <dbReference type="ARBA" id="ARBA00022692"/>
    </source>
</evidence>
<feature type="region of interest" description="Disordered" evidence="14">
    <location>
        <begin position="997"/>
        <end position="1023"/>
    </location>
</feature>
<evidence type="ECO:0000256" key="11">
    <source>
        <dbReference type="ARBA" id="ARBA00022989"/>
    </source>
</evidence>
<dbReference type="PANTHER" id="PTHR11958">
    <property type="entry name" value="SODIUM/DICARBOXYLATE SYMPORTER-RELATED"/>
    <property type="match status" value="1"/>
</dbReference>
<feature type="region of interest" description="Disordered" evidence="14">
    <location>
        <begin position="474"/>
        <end position="503"/>
    </location>
</feature>
<accession>A0A364N0G6</accession>
<evidence type="ECO:0000256" key="14">
    <source>
        <dbReference type="SAM" id="MobiDB-lite"/>
    </source>
</evidence>
<dbReference type="InterPro" id="IPR001991">
    <property type="entry name" value="Na-dicarboxylate_symporter"/>
</dbReference>
<evidence type="ECO:0000256" key="7">
    <source>
        <dbReference type="ARBA" id="ARBA00022525"/>
    </source>
</evidence>
<dbReference type="GO" id="GO:0015175">
    <property type="term" value="F:neutral L-amino acid transmembrane transporter activity"/>
    <property type="evidence" value="ECO:0007669"/>
    <property type="project" value="TreeGrafter"/>
</dbReference>
<dbReference type="GO" id="GO:0016985">
    <property type="term" value="F:mannan endo-1,4-beta-mannosidase activity"/>
    <property type="evidence" value="ECO:0007669"/>
    <property type="project" value="UniProtKB-EC"/>
</dbReference>
<evidence type="ECO:0000256" key="13">
    <source>
        <dbReference type="ARBA" id="ARBA00023295"/>
    </source>
</evidence>
<evidence type="ECO:0000256" key="10">
    <source>
        <dbReference type="ARBA" id="ARBA00022801"/>
    </source>
</evidence>
<name>A0A364N0G6_STELY</name>
<protein>
    <recommendedName>
        <fullName evidence="5">mannan endo-1,4-beta-mannosidase</fullName>
        <ecNumber evidence="5">3.2.1.78</ecNumber>
    </recommendedName>
</protein>
<keyword evidence="7" id="KW-0964">Secreted</keyword>
<feature type="transmembrane region" description="Helical" evidence="15">
    <location>
        <begin position="405"/>
        <end position="433"/>
    </location>
</feature>
<proteinExistence type="inferred from homology"/>
<dbReference type="GO" id="GO:0005576">
    <property type="term" value="C:extracellular region"/>
    <property type="evidence" value="ECO:0007669"/>
    <property type="project" value="UniProtKB-SubCell"/>
</dbReference>
<evidence type="ECO:0000313" key="17">
    <source>
        <dbReference type="EMBL" id="RAR08721.1"/>
    </source>
</evidence>
<dbReference type="STRING" id="183478.A0A364N0G6"/>
<feature type="compositionally biased region" description="Polar residues" evidence="14">
    <location>
        <begin position="14"/>
        <end position="28"/>
    </location>
</feature>
<feature type="transmembrane region" description="Helical" evidence="15">
    <location>
        <begin position="268"/>
        <end position="295"/>
    </location>
</feature>
<reference evidence="18" key="1">
    <citation type="submission" date="2018-05" db="EMBL/GenBank/DDBJ databases">
        <title>Draft genome sequence of Stemphylium lycopersici strain CIDEFI 213.</title>
        <authorList>
            <person name="Medina R."/>
            <person name="Franco M.E.E."/>
            <person name="Lucentini C.G."/>
            <person name="Saparrat M.C.N."/>
            <person name="Balatti P.A."/>
        </authorList>
    </citation>
    <scope>NUCLEOTIDE SEQUENCE [LARGE SCALE GENOMIC DNA]</scope>
    <source>
        <strain evidence="18">CIDEFI 213</strain>
    </source>
</reference>
<evidence type="ECO:0000256" key="4">
    <source>
        <dbReference type="ARBA" id="ARBA00005641"/>
    </source>
</evidence>
<dbReference type="Gene3D" id="3.20.20.80">
    <property type="entry name" value="Glycosidases"/>
    <property type="match status" value="1"/>
</dbReference>
<keyword evidence="10 17" id="KW-0378">Hydrolase</keyword>
<evidence type="ECO:0000256" key="1">
    <source>
        <dbReference type="ARBA" id="ARBA00001678"/>
    </source>
</evidence>
<keyword evidence="13 17" id="KW-0326">Glycosidase</keyword>
<evidence type="ECO:0000256" key="5">
    <source>
        <dbReference type="ARBA" id="ARBA00012706"/>
    </source>
</evidence>
<dbReference type="Gene3D" id="1.10.3860.10">
    <property type="entry name" value="Sodium:dicarboxylate symporter"/>
    <property type="match status" value="1"/>
</dbReference>
<keyword evidence="9" id="KW-0732">Signal</keyword>
<evidence type="ECO:0000256" key="2">
    <source>
        <dbReference type="ARBA" id="ARBA00004141"/>
    </source>
</evidence>
<evidence type="ECO:0000259" key="16">
    <source>
        <dbReference type="Pfam" id="PF26410"/>
    </source>
</evidence>
<sequence>MGEIETKTGEVERTTSGNSSPSDNVMPTPTVATEEKLTFWQKVKAPGSVWQIIFAALLAIAIGLAVTTTVEEVPEAAIALLGIPGNLWLRALRAVVLPMIVTAMIMAIQRLRNMTQGGGSAGKLARWTVGYYVLTTILAVAHSALLVGLVWSKLFNTVSGSALAVSEEDQELIDERKDTAIHDVVVDMFYSLVPQNIVDALASDALLSVLITSIVLGYVIKPGGAIYRAVEEVEVIVLKVITVLIHLAPIGVFFLIMPNLFRLDIAEIGANLGILIGGTLCGMFIHLFIIIPFIFVCITRSNPYTYWMKMSPAWITAWGTASSAGTLPVTIRCVLKQGIPVTVTKFAVPLGCLINMDGTAIYFPIVVVFLAATQGIVLNAADYIIVILLSTLASIGTTPIPSSSLVLVVMIASSVGVPITGMYAVVIAIDWFLDRFRTALNVSCDTFAARIVTHITKIEDDEGVAYDEAENVDPNAMGRREGDAKEKTDLHRKPRHKVPRQTATPHIIQDDDDSSRLLRGNEALKRFFSDRLQAARMYWYVSTDGQDAAAVADKRAPAGFVTTKGNVFKLDGKDFYFAGSNAYYFPFNDLPSDVEAGLAAGKKAGLNVFRTWGFNDRNRTTVAGGLPQYGGEGAGPSPNVLQWWNNGKQEINLEPFDKVVKAAEKTGMKLIVALTNNWADYGGMDVYTINLGYKYHDDFYHVPAIKKAYKKYVKEIVKRYAKSPAIMAWELANEPRCGADGVRNLPRSDNCTPDIITEWIDEMSKYIKSLDKNHLVTWGGEGGFNRPSDDGFYNGFDGGDYDKELALPNIDFGVFHSYPDWWSKTVEWTDQWIKDHASASRAVGKPVVHEEYGWLTDDKRQEYLGKTSNITRLEAVGLWQATTLKEKMPDMYWQFGYGGYSYGKNHNDGFTIYLEDAEAKQLVFEHAKKLQFDPESLKGLLGGEPARDIEGEIVEVLEGENEMGVDIENEQGNKLVWDKEGKSRLILPVKKPETTEVAGVSAKESAIRGEQKQEQPTVKAPPK</sequence>
<feature type="transmembrane region" description="Helical" evidence="15">
    <location>
        <begin position="236"/>
        <end position="256"/>
    </location>
</feature>
<comment type="similarity">
    <text evidence="4">Belongs to the glycosyl hydrolase 5 (cellulase A) family.</text>
</comment>
<dbReference type="InterPro" id="IPR001547">
    <property type="entry name" value="Glyco_hydro_5"/>
</dbReference>
<feature type="domain" description="Glycoside hydrolase family 5" evidence="16">
    <location>
        <begin position="559"/>
        <end position="867"/>
    </location>
</feature>
<keyword evidence="8 15" id="KW-0812">Transmembrane</keyword>
<dbReference type="PRINTS" id="PR00173">
    <property type="entry name" value="EDTRNSPORT"/>
</dbReference>
<feature type="compositionally biased region" description="Basic and acidic residues" evidence="14">
    <location>
        <begin position="478"/>
        <end position="491"/>
    </location>
</feature>
<feature type="transmembrane region" description="Helical" evidence="15">
    <location>
        <begin position="49"/>
        <end position="67"/>
    </location>
</feature>
<feature type="transmembrane region" description="Helical" evidence="15">
    <location>
        <begin position="376"/>
        <end position="393"/>
    </location>
</feature>
<dbReference type="InterPro" id="IPR036458">
    <property type="entry name" value="Na:dicarbo_symporter_sf"/>
</dbReference>
<keyword evidence="18" id="KW-1185">Reference proteome</keyword>
<feature type="transmembrane region" description="Helical" evidence="15">
    <location>
        <begin position="347"/>
        <end position="370"/>
    </location>
</feature>
<evidence type="ECO:0000256" key="9">
    <source>
        <dbReference type="ARBA" id="ARBA00022729"/>
    </source>
</evidence>
<dbReference type="GO" id="GO:0046355">
    <property type="term" value="P:mannan catabolic process"/>
    <property type="evidence" value="ECO:0007669"/>
    <property type="project" value="UniProtKB-ARBA"/>
</dbReference>
<dbReference type="SUPFAM" id="SSF118215">
    <property type="entry name" value="Proton glutamate symport protein"/>
    <property type="match status" value="1"/>
</dbReference>
<feature type="compositionally biased region" description="Basic and acidic residues" evidence="14">
    <location>
        <begin position="1"/>
        <end position="13"/>
    </location>
</feature>
<dbReference type="EMBL" id="QGDH01000083">
    <property type="protein sequence ID" value="RAR08721.1"/>
    <property type="molecule type" value="Genomic_DNA"/>
</dbReference>
<keyword evidence="11 15" id="KW-1133">Transmembrane helix</keyword>
<feature type="region of interest" description="Disordered" evidence="14">
    <location>
        <begin position="1"/>
        <end position="28"/>
    </location>
</feature>
<comment type="caution">
    <text evidence="17">The sequence shown here is derived from an EMBL/GenBank/DDBJ whole genome shotgun (WGS) entry which is preliminary data.</text>
</comment>
<evidence type="ECO:0000256" key="3">
    <source>
        <dbReference type="ARBA" id="ARBA00004613"/>
    </source>
</evidence>
<comment type="catalytic activity">
    <reaction evidence="1">
        <text>Random hydrolysis of (1-&gt;4)-beta-D-mannosidic linkages in mannans, galactomannans and glucomannans.</text>
        <dbReference type="EC" id="3.2.1.78"/>
    </reaction>
</comment>
<evidence type="ECO:0000313" key="18">
    <source>
        <dbReference type="Proteomes" id="UP000249619"/>
    </source>
</evidence>
<dbReference type="GO" id="GO:0005886">
    <property type="term" value="C:plasma membrane"/>
    <property type="evidence" value="ECO:0007669"/>
    <property type="project" value="TreeGrafter"/>
</dbReference>
<evidence type="ECO:0000256" key="15">
    <source>
        <dbReference type="SAM" id="Phobius"/>
    </source>
</evidence>
<keyword evidence="12 15" id="KW-0472">Membrane</keyword>
<dbReference type="InterPro" id="IPR017853">
    <property type="entry name" value="GH"/>
</dbReference>